<reference evidence="1 2" key="1">
    <citation type="submission" date="2021-06" db="EMBL/GenBank/DDBJ databases">
        <title>Caerostris darwini draft genome.</title>
        <authorList>
            <person name="Kono N."/>
            <person name="Arakawa K."/>
        </authorList>
    </citation>
    <scope>NUCLEOTIDE SEQUENCE [LARGE SCALE GENOMIC DNA]</scope>
</reference>
<evidence type="ECO:0000313" key="1">
    <source>
        <dbReference type="EMBL" id="GIY38091.1"/>
    </source>
</evidence>
<accession>A0AAV4SY82</accession>
<protein>
    <submittedName>
        <fullName evidence="1">Uncharacterized protein</fullName>
    </submittedName>
</protein>
<name>A0AAV4SY82_9ARAC</name>
<dbReference type="Proteomes" id="UP001054837">
    <property type="component" value="Unassembled WGS sequence"/>
</dbReference>
<comment type="caution">
    <text evidence="1">The sequence shown here is derived from an EMBL/GenBank/DDBJ whole genome shotgun (WGS) entry which is preliminary data.</text>
</comment>
<evidence type="ECO:0000313" key="2">
    <source>
        <dbReference type="Proteomes" id="UP001054837"/>
    </source>
</evidence>
<gene>
    <name evidence="1" type="ORF">CDAR_399391</name>
</gene>
<keyword evidence="2" id="KW-1185">Reference proteome</keyword>
<organism evidence="1 2">
    <name type="scientific">Caerostris darwini</name>
    <dbReference type="NCBI Taxonomy" id="1538125"/>
    <lineage>
        <taxon>Eukaryota</taxon>
        <taxon>Metazoa</taxon>
        <taxon>Ecdysozoa</taxon>
        <taxon>Arthropoda</taxon>
        <taxon>Chelicerata</taxon>
        <taxon>Arachnida</taxon>
        <taxon>Araneae</taxon>
        <taxon>Araneomorphae</taxon>
        <taxon>Entelegynae</taxon>
        <taxon>Araneoidea</taxon>
        <taxon>Araneidae</taxon>
        <taxon>Caerostris</taxon>
    </lineage>
</organism>
<sequence>MWKEDKLQKGVPVDADAMKQTALRRYRHIKEMEPGTPSELKKSMNFLQVQAEWQVLKRHTYHNIKIKEEPASADESAVKESP</sequence>
<dbReference type="AlphaFoldDB" id="A0AAV4SY82"/>
<dbReference type="EMBL" id="BPLQ01008536">
    <property type="protein sequence ID" value="GIY38091.1"/>
    <property type="molecule type" value="Genomic_DNA"/>
</dbReference>
<proteinExistence type="predicted"/>